<dbReference type="Pfam" id="PF00535">
    <property type="entry name" value="Glycos_transf_2"/>
    <property type="match status" value="1"/>
</dbReference>
<dbReference type="InterPro" id="IPR001173">
    <property type="entry name" value="Glyco_trans_2-like"/>
</dbReference>
<proteinExistence type="predicted"/>
<dbReference type="InterPro" id="IPR029044">
    <property type="entry name" value="Nucleotide-diphossugar_trans"/>
</dbReference>
<evidence type="ECO:0000313" key="2">
    <source>
        <dbReference type="EMBL" id="KFF29376.1"/>
    </source>
</evidence>
<gene>
    <name evidence="2" type="ORF">IQ37_06140</name>
</gene>
<reference evidence="2 3" key="1">
    <citation type="submission" date="2014-07" db="EMBL/GenBank/DDBJ databases">
        <title>Genome of Chryseobacterium piperi CTM.</title>
        <authorList>
            <person name="Pipes S.E."/>
            <person name="Stropko S.J."/>
            <person name="Newman J.D."/>
        </authorList>
    </citation>
    <scope>NUCLEOTIDE SEQUENCE [LARGE SCALE GENOMIC DNA]</scope>
    <source>
        <strain evidence="2 3">CTM</strain>
    </source>
</reference>
<dbReference type="Gene3D" id="3.90.550.10">
    <property type="entry name" value="Spore Coat Polysaccharide Biosynthesis Protein SpsA, Chain A"/>
    <property type="match status" value="1"/>
</dbReference>
<dbReference type="eggNOG" id="COG0463">
    <property type="taxonomic scope" value="Bacteria"/>
</dbReference>
<dbReference type="AlphaFoldDB" id="A0A086BKB2"/>
<dbReference type="PANTHER" id="PTHR22916">
    <property type="entry name" value="GLYCOSYLTRANSFERASE"/>
    <property type="match status" value="1"/>
</dbReference>
<dbReference type="GO" id="GO:0016758">
    <property type="term" value="F:hexosyltransferase activity"/>
    <property type="evidence" value="ECO:0007669"/>
    <property type="project" value="UniProtKB-ARBA"/>
</dbReference>
<protein>
    <submittedName>
        <fullName evidence="2">Glycosyl transferase family 2</fullName>
    </submittedName>
</protein>
<evidence type="ECO:0000313" key="3">
    <source>
        <dbReference type="Proteomes" id="UP000028709"/>
    </source>
</evidence>
<name>A0A086BKB2_9FLAO</name>
<sequence length="292" mass="34122">MKVSVIIPFYSNIGWLEEAIESVLDQTFSDYEIIVVNDGSSEDDNRFINKYHNNINYFKTENKGPAHARNYGISKASGEYLAFLDSDDLWLNTKLERQVELMDHHNLNWSHTKYSIFDEVPNKEDRIYCEVNNENFKGMVYPQCLTKIHIGTPCVMIRRSFILENNFIRFSEDMRYGEDGYFWILMGFNNELGYLNESLTSVRRAGTNAVQLARVHLNVRGNLNKFLISKLNIFYPNIKVGILTRITYEYCNVVNNFIDQLFGIQNFKKKSAEIISKIVYLPAYVMFKSIIK</sequence>
<accession>A0A086BKB2</accession>
<dbReference type="EMBL" id="JPRJ01000007">
    <property type="protein sequence ID" value="KFF29376.1"/>
    <property type="molecule type" value="Genomic_DNA"/>
</dbReference>
<dbReference type="OrthoDB" id="597270at2"/>
<keyword evidence="3" id="KW-1185">Reference proteome</keyword>
<dbReference type="SUPFAM" id="SSF53448">
    <property type="entry name" value="Nucleotide-diphospho-sugar transferases"/>
    <property type="match status" value="1"/>
</dbReference>
<dbReference type="STRING" id="558152.IQ37_06140"/>
<comment type="caution">
    <text evidence="2">The sequence shown here is derived from an EMBL/GenBank/DDBJ whole genome shotgun (WGS) entry which is preliminary data.</text>
</comment>
<keyword evidence="2" id="KW-0808">Transferase</keyword>
<dbReference type="CDD" id="cd00761">
    <property type="entry name" value="Glyco_tranf_GTA_type"/>
    <property type="match status" value="1"/>
</dbReference>
<organism evidence="2 3">
    <name type="scientific">Chryseobacterium piperi</name>
    <dbReference type="NCBI Taxonomy" id="558152"/>
    <lineage>
        <taxon>Bacteria</taxon>
        <taxon>Pseudomonadati</taxon>
        <taxon>Bacteroidota</taxon>
        <taxon>Flavobacteriia</taxon>
        <taxon>Flavobacteriales</taxon>
        <taxon>Weeksellaceae</taxon>
        <taxon>Chryseobacterium group</taxon>
        <taxon>Chryseobacterium</taxon>
    </lineage>
</organism>
<dbReference type="Proteomes" id="UP000028709">
    <property type="component" value="Unassembled WGS sequence"/>
</dbReference>
<dbReference type="RefSeq" id="WP_034682585.1">
    <property type="nucleotide sequence ID" value="NZ_JPRJ01000007.1"/>
</dbReference>
<dbReference type="PANTHER" id="PTHR22916:SF3">
    <property type="entry name" value="UDP-GLCNAC:BETAGAL BETA-1,3-N-ACETYLGLUCOSAMINYLTRANSFERASE-LIKE PROTEIN 1"/>
    <property type="match status" value="1"/>
</dbReference>
<feature type="domain" description="Glycosyltransferase 2-like" evidence="1">
    <location>
        <begin position="4"/>
        <end position="161"/>
    </location>
</feature>
<evidence type="ECO:0000259" key="1">
    <source>
        <dbReference type="Pfam" id="PF00535"/>
    </source>
</evidence>